<dbReference type="Proteomes" id="UP000184063">
    <property type="component" value="Unassembled WGS sequence"/>
</dbReference>
<proteinExistence type="predicted"/>
<protein>
    <recommendedName>
        <fullName evidence="3">F-box domain-containing protein</fullName>
    </recommendedName>
</protein>
<evidence type="ECO:0008006" key="3">
    <source>
        <dbReference type="Google" id="ProtNLM"/>
    </source>
</evidence>
<reference evidence="2" key="1">
    <citation type="journal article" date="2017" name="Genome Biol.">
        <title>Comparative genomics reveals high biological diversity and specific adaptations in the industrially and medically important fungal genus Aspergillus.</title>
        <authorList>
            <person name="de Vries R.P."/>
            <person name="Riley R."/>
            <person name="Wiebenga A."/>
            <person name="Aguilar-Osorio G."/>
            <person name="Amillis S."/>
            <person name="Uchima C.A."/>
            <person name="Anderluh G."/>
            <person name="Asadollahi M."/>
            <person name="Askin M."/>
            <person name="Barry K."/>
            <person name="Battaglia E."/>
            <person name="Bayram O."/>
            <person name="Benocci T."/>
            <person name="Braus-Stromeyer S.A."/>
            <person name="Caldana C."/>
            <person name="Canovas D."/>
            <person name="Cerqueira G.C."/>
            <person name="Chen F."/>
            <person name="Chen W."/>
            <person name="Choi C."/>
            <person name="Clum A."/>
            <person name="Dos Santos R.A."/>
            <person name="Damasio A.R."/>
            <person name="Diallinas G."/>
            <person name="Emri T."/>
            <person name="Fekete E."/>
            <person name="Flipphi M."/>
            <person name="Freyberg S."/>
            <person name="Gallo A."/>
            <person name="Gournas C."/>
            <person name="Habgood R."/>
            <person name="Hainaut M."/>
            <person name="Harispe M.L."/>
            <person name="Henrissat B."/>
            <person name="Hilden K.S."/>
            <person name="Hope R."/>
            <person name="Hossain A."/>
            <person name="Karabika E."/>
            <person name="Karaffa L."/>
            <person name="Karanyi Z."/>
            <person name="Krasevec N."/>
            <person name="Kuo A."/>
            <person name="Kusch H."/>
            <person name="LaButti K."/>
            <person name="Lagendijk E.L."/>
            <person name="Lapidus A."/>
            <person name="Levasseur A."/>
            <person name="Lindquist E."/>
            <person name="Lipzen A."/>
            <person name="Logrieco A.F."/>
            <person name="MacCabe A."/>
            <person name="Maekelae M.R."/>
            <person name="Malavazi I."/>
            <person name="Melin P."/>
            <person name="Meyer V."/>
            <person name="Mielnichuk N."/>
            <person name="Miskei M."/>
            <person name="Molnar A.P."/>
            <person name="Mule G."/>
            <person name="Ngan C.Y."/>
            <person name="Orejas M."/>
            <person name="Orosz E."/>
            <person name="Ouedraogo J.P."/>
            <person name="Overkamp K.M."/>
            <person name="Park H.-S."/>
            <person name="Perrone G."/>
            <person name="Piumi F."/>
            <person name="Punt P.J."/>
            <person name="Ram A.F."/>
            <person name="Ramon A."/>
            <person name="Rauscher S."/>
            <person name="Record E."/>
            <person name="Riano-Pachon D.M."/>
            <person name="Robert V."/>
            <person name="Roehrig J."/>
            <person name="Ruller R."/>
            <person name="Salamov A."/>
            <person name="Salih N.S."/>
            <person name="Samson R.A."/>
            <person name="Sandor E."/>
            <person name="Sanguinetti M."/>
            <person name="Schuetze T."/>
            <person name="Sepcic K."/>
            <person name="Shelest E."/>
            <person name="Sherlock G."/>
            <person name="Sophianopoulou V."/>
            <person name="Squina F.M."/>
            <person name="Sun H."/>
            <person name="Susca A."/>
            <person name="Todd R.B."/>
            <person name="Tsang A."/>
            <person name="Unkles S.E."/>
            <person name="van de Wiele N."/>
            <person name="van Rossen-Uffink D."/>
            <person name="Oliveira J.V."/>
            <person name="Vesth T.C."/>
            <person name="Visser J."/>
            <person name="Yu J.-H."/>
            <person name="Zhou M."/>
            <person name="Andersen M.R."/>
            <person name="Archer D.B."/>
            <person name="Baker S.E."/>
            <person name="Benoit I."/>
            <person name="Brakhage A.A."/>
            <person name="Braus G.H."/>
            <person name="Fischer R."/>
            <person name="Frisvad J.C."/>
            <person name="Goldman G.H."/>
            <person name="Houbraken J."/>
            <person name="Oakley B."/>
            <person name="Pocsi I."/>
            <person name="Scazzocchio C."/>
            <person name="Seiboth B."/>
            <person name="vanKuyk P.A."/>
            <person name="Wortman J."/>
            <person name="Dyer P.S."/>
            <person name="Grigoriev I.V."/>
        </authorList>
    </citation>
    <scope>NUCLEOTIDE SEQUENCE [LARGE SCALE GENOMIC DNA]</scope>
    <source>
        <strain evidence="2">CBS 106.47</strain>
    </source>
</reference>
<gene>
    <name evidence="1" type="ORF">ASPFODRAFT_147817</name>
</gene>
<feature type="non-terminal residue" evidence="1">
    <location>
        <position position="58"/>
    </location>
</feature>
<accession>A0A1M3T0Z7</accession>
<evidence type="ECO:0000313" key="1">
    <source>
        <dbReference type="EMBL" id="OJZ80412.1"/>
    </source>
</evidence>
<dbReference type="AlphaFoldDB" id="A0A1M3T0Z7"/>
<evidence type="ECO:0000313" key="2">
    <source>
        <dbReference type="Proteomes" id="UP000184063"/>
    </source>
</evidence>
<name>A0A1M3T0Z7_ASPLC</name>
<sequence>MLLDLPNEILLCIAESFDRSRDILSFARVARRTSHLLLPFLYRFNIGEQHSSALCWVA</sequence>
<organism evidence="1 2">
    <name type="scientific">Aspergillus luchuensis (strain CBS 106.47)</name>
    <dbReference type="NCBI Taxonomy" id="1137211"/>
    <lineage>
        <taxon>Eukaryota</taxon>
        <taxon>Fungi</taxon>
        <taxon>Dikarya</taxon>
        <taxon>Ascomycota</taxon>
        <taxon>Pezizomycotina</taxon>
        <taxon>Eurotiomycetes</taxon>
        <taxon>Eurotiomycetidae</taxon>
        <taxon>Eurotiales</taxon>
        <taxon>Aspergillaceae</taxon>
        <taxon>Aspergillus</taxon>
        <taxon>Aspergillus subgen. Circumdati</taxon>
    </lineage>
</organism>
<dbReference type="EMBL" id="KV878255">
    <property type="protein sequence ID" value="OJZ80412.1"/>
    <property type="molecule type" value="Genomic_DNA"/>
</dbReference>
<dbReference type="VEuPathDB" id="FungiDB:ASPFODRAFT_147817"/>